<dbReference type="GO" id="GO:0016020">
    <property type="term" value="C:membrane"/>
    <property type="evidence" value="ECO:0007669"/>
    <property type="project" value="UniProtKB-SubCell"/>
</dbReference>
<feature type="repeat" description="Solcar" evidence="4">
    <location>
        <begin position="15"/>
        <end position="95"/>
    </location>
</feature>
<reference evidence="8" key="1">
    <citation type="submission" date="2009-08" db="EMBL/GenBank/DDBJ databases">
        <title>Annotation of Salpingoeca rosetta.</title>
        <authorList>
            <consortium name="The Broad Institute Genome Sequencing Platform"/>
            <person name="Russ C."/>
            <person name="Cuomo C."/>
            <person name="Burger G."/>
            <person name="Gray M.W."/>
            <person name="Holland P.W.H."/>
            <person name="King N."/>
            <person name="Lang F.B.F."/>
            <person name="Roger A.J."/>
            <person name="Ruiz-Trillo I."/>
            <person name="Young S.K."/>
            <person name="Zeng Q."/>
            <person name="Gargeya S."/>
            <person name="Alvarado L."/>
            <person name="Berlin A."/>
            <person name="Chapman S.B."/>
            <person name="Chen Z."/>
            <person name="Freedman E."/>
            <person name="Gellesch M."/>
            <person name="Goldberg J."/>
            <person name="Griggs A."/>
            <person name="Gujja S."/>
            <person name="Heilman E."/>
            <person name="Heiman D."/>
            <person name="Howarth C."/>
            <person name="Mehta T."/>
            <person name="Neiman D."/>
            <person name="Pearson M."/>
            <person name="Roberts A."/>
            <person name="Saif S."/>
            <person name="Shea T."/>
            <person name="Shenoy N."/>
            <person name="Sisk P."/>
            <person name="Stolte C."/>
            <person name="Sykes S."/>
            <person name="White J."/>
            <person name="Yandava C."/>
            <person name="Haas B."/>
            <person name="Nusbaum C."/>
            <person name="Birren B."/>
        </authorList>
    </citation>
    <scope>NUCLEOTIDE SEQUENCE [LARGE SCALE GENOMIC DNA]</scope>
    <source>
        <strain evidence="8">ATCC 50818</strain>
    </source>
</reference>
<comment type="subcellular location">
    <subcellularLocation>
        <location evidence="1">Membrane</location>
        <topology evidence="1">Multi-pass membrane protein</topology>
    </subcellularLocation>
</comment>
<keyword evidence="5" id="KW-0813">Transport</keyword>
<feature type="repeat" description="Solcar" evidence="4">
    <location>
        <begin position="279"/>
        <end position="393"/>
    </location>
</feature>
<feature type="transmembrane region" description="Helical" evidence="7">
    <location>
        <begin position="368"/>
        <end position="387"/>
    </location>
</feature>
<comment type="similarity">
    <text evidence="5">Belongs to the mitochondrial carrier (TC 2.A.29) family.</text>
</comment>
<evidence type="ECO:0000256" key="2">
    <source>
        <dbReference type="ARBA" id="ARBA00022692"/>
    </source>
</evidence>
<organism evidence="9">
    <name type="scientific">Salpingoeca rosetta (strain ATCC 50818 / BSB-021)</name>
    <dbReference type="NCBI Taxonomy" id="946362"/>
    <lineage>
        <taxon>Eukaryota</taxon>
        <taxon>Choanoflagellata</taxon>
        <taxon>Craspedida</taxon>
        <taxon>Salpingoecidae</taxon>
        <taxon>Salpingoeca</taxon>
    </lineage>
</organism>
<evidence type="ECO:0000256" key="6">
    <source>
        <dbReference type="SAM" id="MobiDB-lite"/>
    </source>
</evidence>
<proteinExistence type="inferred from homology"/>
<keyword evidence="9" id="KW-1185">Reference proteome</keyword>
<name>F2U612_SALR5</name>
<evidence type="ECO:0000256" key="5">
    <source>
        <dbReference type="RuleBase" id="RU000488"/>
    </source>
</evidence>
<dbReference type="SUPFAM" id="SSF103506">
    <property type="entry name" value="Mitochondrial carrier"/>
    <property type="match status" value="2"/>
</dbReference>
<dbReference type="PANTHER" id="PTHR46080">
    <property type="entry name" value="MITOCHONDRIAL SUBSTRATE CARRIER FAMILY PROTEIN J"/>
    <property type="match status" value="1"/>
</dbReference>
<accession>F2U612</accession>
<evidence type="ECO:0000256" key="1">
    <source>
        <dbReference type="ARBA" id="ARBA00004141"/>
    </source>
</evidence>
<protein>
    <submittedName>
        <fullName evidence="8">Uncharacterized protein</fullName>
    </submittedName>
</protein>
<dbReference type="EMBL" id="GL832962">
    <property type="protein sequence ID" value="EGD82953.1"/>
    <property type="molecule type" value="Genomic_DNA"/>
</dbReference>
<dbReference type="Gene3D" id="1.50.40.10">
    <property type="entry name" value="Mitochondrial carrier domain"/>
    <property type="match status" value="2"/>
</dbReference>
<dbReference type="InParanoid" id="F2U612"/>
<evidence type="ECO:0000256" key="3">
    <source>
        <dbReference type="ARBA" id="ARBA00023136"/>
    </source>
</evidence>
<dbReference type="RefSeq" id="XP_004995317.1">
    <property type="nucleotide sequence ID" value="XM_004995260.1"/>
</dbReference>
<feature type="transmembrane region" description="Helical" evidence="7">
    <location>
        <begin position="407"/>
        <end position="428"/>
    </location>
</feature>
<sequence length="505" mass="53498">MDDDDDIGWEDLHKPTYFVYGGLFVLSYETLFYPLDFLKTRQQYERTPTTIASIASGVYRREGVRGLFRGFGATLAGNFPGQVVYFGAYEMAKHASFTLARKWNDNSDSSTSTSSTSSTSPARPATTPTAPSADTASAIRSSSSSSSSSSIGGSSARDGGGIPSAAASAAAQGHGPRRPAAASLPANPDGGLALPQMSSADSTVHITSTQRFIGNLFAGFVADLVCLLVYTPADIVAQRHMVATAAAILPSHSTTSPSPAATAATPRRSATALSPTAPTTTPLQPTSSTSAAASTLTRPAPIAPSLHAQQQQQQQQRHQRQHQQGQHRLCGSTVSARGERAHVPDLPTTRQLVRSIVKQEGFRGFYRGYWASVATFAPSSAIWFAVYELCKFKLAHMWPTAAPNAATLNHLASGAVAGFAATVIMNPFDVAKTRLQTLDAGIKEEAALIRRGFVSLLLWTIRSEGVAAVMKGLGPRLWFSVPGSAITFAGYEWAKSLANVSKDKE</sequence>
<dbReference type="GeneID" id="16075899"/>
<dbReference type="Proteomes" id="UP000007799">
    <property type="component" value="Unassembled WGS sequence"/>
</dbReference>
<evidence type="ECO:0000313" key="8">
    <source>
        <dbReference type="EMBL" id="EGD82953.1"/>
    </source>
</evidence>
<feature type="compositionally biased region" description="Low complexity" evidence="6">
    <location>
        <begin position="309"/>
        <end position="328"/>
    </location>
</feature>
<feature type="repeat" description="Solcar" evidence="4">
    <location>
        <begin position="405"/>
        <end position="497"/>
    </location>
</feature>
<keyword evidence="2 4" id="KW-0812">Transmembrane</keyword>
<evidence type="ECO:0000256" key="7">
    <source>
        <dbReference type="SAM" id="Phobius"/>
    </source>
</evidence>
<evidence type="ECO:0000313" key="9">
    <source>
        <dbReference type="Proteomes" id="UP000007799"/>
    </source>
</evidence>
<keyword evidence="3 4" id="KW-0472">Membrane</keyword>
<dbReference type="OrthoDB" id="250329at2759"/>
<dbReference type="AlphaFoldDB" id="F2U612"/>
<evidence type="ECO:0000256" key="4">
    <source>
        <dbReference type="PROSITE-ProRule" id="PRU00282"/>
    </source>
</evidence>
<dbReference type="KEGG" id="sre:PTSG_03588"/>
<feature type="compositionally biased region" description="Low complexity" evidence="6">
    <location>
        <begin position="251"/>
        <end position="300"/>
    </location>
</feature>
<dbReference type="Pfam" id="PF00153">
    <property type="entry name" value="Mito_carr"/>
    <property type="match status" value="3"/>
</dbReference>
<feature type="transmembrane region" description="Helical" evidence="7">
    <location>
        <begin position="17"/>
        <end position="35"/>
    </location>
</feature>
<dbReference type="InterPro" id="IPR023395">
    <property type="entry name" value="MCP_dom_sf"/>
</dbReference>
<dbReference type="eggNOG" id="KOG0765">
    <property type="taxonomic scope" value="Eukaryota"/>
</dbReference>
<dbReference type="PROSITE" id="PS50920">
    <property type="entry name" value="SOLCAR"/>
    <property type="match status" value="3"/>
</dbReference>
<feature type="region of interest" description="Disordered" evidence="6">
    <location>
        <begin position="104"/>
        <end position="195"/>
    </location>
</feature>
<gene>
    <name evidence="8" type="ORF">PTSG_03588</name>
</gene>
<dbReference type="InterPro" id="IPR018108">
    <property type="entry name" value="MCP_transmembrane"/>
</dbReference>
<dbReference type="PANTHER" id="PTHR46080:SF18">
    <property type="entry name" value="MITOCHONDRIAL SUBSTRATE CARRIER FAMILY PROTEIN J"/>
    <property type="match status" value="1"/>
</dbReference>
<feature type="compositionally biased region" description="Low complexity" evidence="6">
    <location>
        <begin position="107"/>
        <end position="157"/>
    </location>
</feature>
<keyword evidence="7" id="KW-1133">Transmembrane helix</keyword>
<feature type="region of interest" description="Disordered" evidence="6">
    <location>
        <begin position="251"/>
        <end position="346"/>
    </location>
</feature>